<protein>
    <submittedName>
        <fullName evidence="1">Uncharacterized protein</fullName>
    </submittedName>
</protein>
<accession>A0AA42BM50</accession>
<gene>
    <name evidence="1" type="ORF">NLF92_10860</name>
</gene>
<dbReference type="Proteomes" id="UP001165413">
    <property type="component" value="Unassembled WGS sequence"/>
</dbReference>
<comment type="caution">
    <text evidence="1">The sequence shown here is derived from an EMBL/GenBank/DDBJ whole genome shotgun (WGS) entry which is preliminary data.</text>
</comment>
<sequence>MSIEYKKTVAVFTDSCSIEDAESLLTWLIDKPKAKVNLKGLEHAHTAVIQLLLAFKPTVTNWPQSGPLVQLLRQHLN</sequence>
<dbReference type="RefSeq" id="WP_254101784.1">
    <property type="nucleotide sequence ID" value="NZ_JANATA010000021.1"/>
</dbReference>
<organism evidence="1 2">
    <name type="scientific">Opacimonas viscosa</name>
    <dbReference type="NCBI Taxonomy" id="2961944"/>
    <lineage>
        <taxon>Bacteria</taxon>
        <taxon>Pseudomonadati</taxon>
        <taxon>Pseudomonadota</taxon>
        <taxon>Gammaproteobacteria</taxon>
        <taxon>Alteromonadales</taxon>
        <taxon>Alteromonadaceae</taxon>
        <taxon>Opacimonas</taxon>
    </lineage>
</organism>
<evidence type="ECO:0000313" key="1">
    <source>
        <dbReference type="EMBL" id="MCP3429445.1"/>
    </source>
</evidence>
<dbReference type="EMBL" id="JANATA010000021">
    <property type="protein sequence ID" value="MCP3429445.1"/>
    <property type="molecule type" value="Genomic_DNA"/>
</dbReference>
<proteinExistence type="predicted"/>
<reference evidence="1" key="1">
    <citation type="submission" date="2022-07" db="EMBL/GenBank/DDBJ databases">
        <title>Characterization of the Novel Bacterium Alteromonas immobilis LMIT006 and Alteromonas gregis LMIT007.</title>
        <authorList>
            <person name="Lin X."/>
        </authorList>
    </citation>
    <scope>NUCLEOTIDE SEQUENCE</scope>
    <source>
        <strain evidence="1">LMIT007</strain>
    </source>
</reference>
<name>A0AA42BM50_9ALTE</name>
<evidence type="ECO:0000313" key="2">
    <source>
        <dbReference type="Proteomes" id="UP001165413"/>
    </source>
</evidence>
<dbReference type="AlphaFoldDB" id="A0AA42BM50"/>
<keyword evidence="2" id="KW-1185">Reference proteome</keyword>